<accession>A0ABW3VQG0</accession>
<evidence type="ECO:0000256" key="6">
    <source>
        <dbReference type="SAM" id="Phobius"/>
    </source>
</evidence>
<dbReference type="InterPro" id="IPR036259">
    <property type="entry name" value="MFS_trans_sf"/>
</dbReference>
<feature type="transmembrane region" description="Helical" evidence="6">
    <location>
        <begin position="206"/>
        <end position="224"/>
    </location>
</feature>
<evidence type="ECO:0000313" key="9">
    <source>
        <dbReference type="Proteomes" id="UP001597182"/>
    </source>
</evidence>
<feature type="transmembrane region" description="Helical" evidence="6">
    <location>
        <begin position="435"/>
        <end position="456"/>
    </location>
</feature>
<evidence type="ECO:0000256" key="1">
    <source>
        <dbReference type="ARBA" id="ARBA00004651"/>
    </source>
</evidence>
<evidence type="ECO:0000256" key="2">
    <source>
        <dbReference type="ARBA" id="ARBA00022692"/>
    </source>
</evidence>
<feature type="transmembrane region" description="Helical" evidence="6">
    <location>
        <begin position="53"/>
        <end position="73"/>
    </location>
</feature>
<evidence type="ECO:0000313" key="8">
    <source>
        <dbReference type="EMBL" id="MFD1236374.1"/>
    </source>
</evidence>
<keyword evidence="3 6" id="KW-1133">Transmembrane helix</keyword>
<feature type="domain" description="Major facilitator superfamily (MFS) profile" evidence="7">
    <location>
        <begin position="47"/>
        <end position="461"/>
    </location>
</feature>
<comment type="caution">
    <text evidence="8">The sequence shown here is derived from an EMBL/GenBank/DDBJ whole genome shotgun (WGS) entry which is preliminary data.</text>
</comment>
<dbReference type="Proteomes" id="UP001597182">
    <property type="component" value="Unassembled WGS sequence"/>
</dbReference>
<evidence type="ECO:0000259" key="7">
    <source>
        <dbReference type="PROSITE" id="PS50850"/>
    </source>
</evidence>
<name>A0ABW3VQG0_9PSEU</name>
<dbReference type="InterPro" id="IPR005828">
    <property type="entry name" value="MFS_sugar_transport-like"/>
</dbReference>
<dbReference type="PROSITE" id="PS50850">
    <property type="entry name" value="MFS"/>
    <property type="match status" value="1"/>
</dbReference>
<feature type="transmembrane region" description="Helical" evidence="6">
    <location>
        <begin position="178"/>
        <end position="200"/>
    </location>
</feature>
<feature type="region of interest" description="Disordered" evidence="5">
    <location>
        <begin position="1"/>
        <end position="33"/>
    </location>
</feature>
<feature type="compositionally biased region" description="Low complexity" evidence="5">
    <location>
        <begin position="1"/>
        <end position="30"/>
    </location>
</feature>
<feature type="transmembrane region" description="Helical" evidence="6">
    <location>
        <begin position="314"/>
        <end position="335"/>
    </location>
</feature>
<sequence length="466" mass="50194">MQDDTTTTAAGDAAATPRTAAPAAGAPPETDGSRRWYQDLDRSQWRSLAAANLGWLFDGFETYALILTAGVVLRRLDPAAPPSQIAFLTGATIAVTLLGWGMGGILGGVFADYFGRRRALLTSMVLYAAFTGLSALSWSWTAFLVLRFVTGFALGSEWGTGTSLVAEMWPAKARAKAAGFMQCGLGLGFFIASAVWYFVAPIGPDSWRIMFAIGVLPALFALWLRRKVPESQNWSSAAARRKALKARAATDLTESERSFTRLTLRQIMADPRLRKLTILGSLMSLVTTLAWWGISTWVPLYVSGVAAGQGHSASAWASGAGMIYNAGAILGYVAFGFLADRFGRKPTVLLYFAASLVLTPVLFLWTHSIGLVVVVLIVNGFFTLGQYTWMPVWLPEFYPTHLRATGAAFVFNAARFIAFLGPLLSGWIISQLGGYGIAATVVGCIYVLGIIVAPFCPETRGRPLPE</sequence>
<protein>
    <submittedName>
        <fullName evidence="8">MFS transporter</fullName>
    </submittedName>
</protein>
<dbReference type="PANTHER" id="PTHR23508">
    <property type="entry name" value="CARBOXYLIC ACID TRANSPORTER PROTEIN HOMOLOG"/>
    <property type="match status" value="1"/>
</dbReference>
<comment type="subcellular location">
    <subcellularLocation>
        <location evidence="1">Cell membrane</location>
        <topology evidence="1">Multi-pass membrane protein</topology>
    </subcellularLocation>
</comment>
<feature type="transmembrane region" description="Helical" evidence="6">
    <location>
        <begin position="85"/>
        <end position="107"/>
    </location>
</feature>
<evidence type="ECO:0000256" key="3">
    <source>
        <dbReference type="ARBA" id="ARBA00022989"/>
    </source>
</evidence>
<organism evidence="8 9">
    <name type="scientific">Pseudonocardia benzenivorans</name>
    <dbReference type="NCBI Taxonomy" id="228005"/>
    <lineage>
        <taxon>Bacteria</taxon>
        <taxon>Bacillati</taxon>
        <taxon>Actinomycetota</taxon>
        <taxon>Actinomycetes</taxon>
        <taxon>Pseudonocardiales</taxon>
        <taxon>Pseudonocardiaceae</taxon>
        <taxon>Pseudonocardia</taxon>
    </lineage>
</organism>
<dbReference type="InterPro" id="IPR020846">
    <property type="entry name" value="MFS_dom"/>
</dbReference>
<dbReference type="InterPro" id="IPR005829">
    <property type="entry name" value="Sugar_transporter_CS"/>
</dbReference>
<dbReference type="PANTHER" id="PTHR23508:SF10">
    <property type="entry name" value="CARBOXYLIC ACID TRANSPORTER PROTEIN HOMOLOG"/>
    <property type="match status" value="1"/>
</dbReference>
<keyword evidence="4 6" id="KW-0472">Membrane</keyword>
<feature type="transmembrane region" description="Helical" evidence="6">
    <location>
        <begin position="119"/>
        <end position="138"/>
    </location>
</feature>
<reference evidence="9" key="1">
    <citation type="journal article" date="2019" name="Int. J. Syst. Evol. Microbiol.">
        <title>The Global Catalogue of Microorganisms (GCM) 10K type strain sequencing project: providing services to taxonomists for standard genome sequencing and annotation.</title>
        <authorList>
            <consortium name="The Broad Institute Genomics Platform"/>
            <consortium name="The Broad Institute Genome Sequencing Center for Infectious Disease"/>
            <person name="Wu L."/>
            <person name="Ma J."/>
        </authorList>
    </citation>
    <scope>NUCLEOTIDE SEQUENCE [LARGE SCALE GENOMIC DNA]</scope>
    <source>
        <strain evidence="9">CCUG 49018</strain>
    </source>
</reference>
<feature type="transmembrane region" description="Helical" evidence="6">
    <location>
        <begin position="144"/>
        <end position="166"/>
    </location>
</feature>
<feature type="transmembrane region" description="Helical" evidence="6">
    <location>
        <begin position="406"/>
        <end position="429"/>
    </location>
</feature>
<dbReference type="PROSITE" id="PS00216">
    <property type="entry name" value="SUGAR_TRANSPORT_1"/>
    <property type="match status" value="1"/>
</dbReference>
<proteinExistence type="predicted"/>
<dbReference type="Gene3D" id="1.20.1250.20">
    <property type="entry name" value="MFS general substrate transporter like domains"/>
    <property type="match status" value="1"/>
</dbReference>
<dbReference type="Pfam" id="PF00083">
    <property type="entry name" value="Sugar_tr"/>
    <property type="match status" value="1"/>
</dbReference>
<feature type="transmembrane region" description="Helical" evidence="6">
    <location>
        <begin position="276"/>
        <end position="294"/>
    </location>
</feature>
<keyword evidence="2 6" id="KW-0812">Transmembrane</keyword>
<keyword evidence="9" id="KW-1185">Reference proteome</keyword>
<feature type="transmembrane region" description="Helical" evidence="6">
    <location>
        <begin position="347"/>
        <end position="365"/>
    </location>
</feature>
<gene>
    <name evidence="8" type="ORF">ACFQ34_24055</name>
</gene>
<evidence type="ECO:0000256" key="4">
    <source>
        <dbReference type="ARBA" id="ARBA00023136"/>
    </source>
</evidence>
<dbReference type="PROSITE" id="PS00217">
    <property type="entry name" value="SUGAR_TRANSPORT_2"/>
    <property type="match status" value="1"/>
</dbReference>
<dbReference type="SUPFAM" id="SSF103473">
    <property type="entry name" value="MFS general substrate transporter"/>
    <property type="match status" value="1"/>
</dbReference>
<dbReference type="RefSeq" id="WP_103380155.1">
    <property type="nucleotide sequence ID" value="NZ_BAABKS010000043.1"/>
</dbReference>
<dbReference type="EMBL" id="JBHTMB010000221">
    <property type="protein sequence ID" value="MFD1236374.1"/>
    <property type="molecule type" value="Genomic_DNA"/>
</dbReference>
<feature type="transmembrane region" description="Helical" evidence="6">
    <location>
        <begin position="371"/>
        <end position="394"/>
    </location>
</feature>
<evidence type="ECO:0000256" key="5">
    <source>
        <dbReference type="SAM" id="MobiDB-lite"/>
    </source>
</evidence>